<evidence type="ECO:0000259" key="2">
    <source>
        <dbReference type="PROSITE" id="PS50937"/>
    </source>
</evidence>
<dbReference type="Pfam" id="PF13411">
    <property type="entry name" value="MerR_1"/>
    <property type="match status" value="1"/>
</dbReference>
<gene>
    <name evidence="3" type="ORF">SAMN05421742_101236</name>
</gene>
<dbReference type="PROSITE" id="PS50937">
    <property type="entry name" value="HTH_MERR_2"/>
    <property type="match status" value="1"/>
</dbReference>
<dbReference type="EMBL" id="FNCV01000001">
    <property type="protein sequence ID" value="SDG43482.1"/>
    <property type="molecule type" value="Genomic_DNA"/>
</dbReference>
<dbReference type="STRING" id="83401.SAMN05421742_101236"/>
<dbReference type="PANTHER" id="PTHR30204">
    <property type="entry name" value="REDOX-CYCLING DRUG-SENSING TRANSCRIPTIONAL ACTIVATOR SOXR"/>
    <property type="match status" value="1"/>
</dbReference>
<dbReference type="InterPro" id="IPR009061">
    <property type="entry name" value="DNA-bd_dom_put_sf"/>
</dbReference>
<dbReference type="PANTHER" id="PTHR30204:SF58">
    <property type="entry name" value="HTH-TYPE TRANSCRIPTIONAL REGULATOR YFMP"/>
    <property type="match status" value="1"/>
</dbReference>
<proteinExistence type="predicted"/>
<name>A0A1G7U795_9PROT</name>
<dbReference type="GO" id="GO:0003677">
    <property type="term" value="F:DNA binding"/>
    <property type="evidence" value="ECO:0007669"/>
    <property type="project" value="UniProtKB-KW"/>
</dbReference>
<dbReference type="PROSITE" id="PS00552">
    <property type="entry name" value="HTH_MERR_1"/>
    <property type="match status" value="1"/>
</dbReference>
<evidence type="ECO:0000313" key="4">
    <source>
        <dbReference type="Proteomes" id="UP000217076"/>
    </source>
</evidence>
<evidence type="ECO:0000313" key="3">
    <source>
        <dbReference type="EMBL" id="SDG43482.1"/>
    </source>
</evidence>
<accession>A0A1G7U795</accession>
<dbReference type="InterPro" id="IPR047057">
    <property type="entry name" value="MerR_fam"/>
</dbReference>
<sequence length="133" mass="15262">METRGAGTESEAGQSIGALARQLGLTTRAIRFYEDKGLLTPRRVGQRRLYGPRERVRLQLIQRGKRLGFSLAEIREILDIYDESQDESAQLTHLVEKIAERRASLLAQRRDIDLTLDELDQLDTQCQALLERR</sequence>
<protein>
    <submittedName>
        <fullName evidence="3">DNA-binding transcriptional regulator, MerR family</fullName>
    </submittedName>
</protein>
<dbReference type="AlphaFoldDB" id="A0A1G7U795"/>
<dbReference type="RefSeq" id="WP_092614146.1">
    <property type="nucleotide sequence ID" value="NZ_FNCV01000001.1"/>
</dbReference>
<evidence type="ECO:0000256" key="1">
    <source>
        <dbReference type="ARBA" id="ARBA00023125"/>
    </source>
</evidence>
<dbReference type="GO" id="GO:0003700">
    <property type="term" value="F:DNA-binding transcription factor activity"/>
    <property type="evidence" value="ECO:0007669"/>
    <property type="project" value="InterPro"/>
</dbReference>
<dbReference type="SUPFAM" id="SSF46955">
    <property type="entry name" value="Putative DNA-binding domain"/>
    <property type="match status" value="1"/>
</dbReference>
<feature type="domain" description="HTH merR-type" evidence="2">
    <location>
        <begin position="15"/>
        <end position="80"/>
    </location>
</feature>
<keyword evidence="1 3" id="KW-0238">DNA-binding</keyword>
<organism evidence="3 4">
    <name type="scientific">Roseospirillum parvum</name>
    <dbReference type="NCBI Taxonomy" id="83401"/>
    <lineage>
        <taxon>Bacteria</taxon>
        <taxon>Pseudomonadati</taxon>
        <taxon>Pseudomonadota</taxon>
        <taxon>Alphaproteobacteria</taxon>
        <taxon>Rhodospirillales</taxon>
        <taxon>Rhodospirillaceae</taxon>
        <taxon>Roseospirillum</taxon>
    </lineage>
</organism>
<dbReference type="SMART" id="SM00422">
    <property type="entry name" value="HTH_MERR"/>
    <property type="match status" value="1"/>
</dbReference>
<dbReference type="Proteomes" id="UP000217076">
    <property type="component" value="Unassembled WGS sequence"/>
</dbReference>
<dbReference type="Gene3D" id="1.10.1660.10">
    <property type="match status" value="1"/>
</dbReference>
<dbReference type="OrthoDB" id="9803659at2"/>
<dbReference type="InterPro" id="IPR000551">
    <property type="entry name" value="MerR-type_HTH_dom"/>
</dbReference>
<dbReference type="CDD" id="cd04776">
    <property type="entry name" value="HTH_GnyR"/>
    <property type="match status" value="1"/>
</dbReference>
<reference evidence="4" key="1">
    <citation type="submission" date="2016-10" db="EMBL/GenBank/DDBJ databases">
        <authorList>
            <person name="Varghese N."/>
            <person name="Submissions S."/>
        </authorList>
    </citation>
    <scope>NUCLEOTIDE SEQUENCE [LARGE SCALE GENOMIC DNA]</scope>
    <source>
        <strain evidence="4">930I</strain>
    </source>
</reference>
<keyword evidence="4" id="KW-1185">Reference proteome</keyword>